<keyword evidence="3" id="KW-1185">Reference proteome</keyword>
<evidence type="ECO:0000256" key="1">
    <source>
        <dbReference type="SAM" id="SignalP"/>
    </source>
</evidence>
<gene>
    <name evidence="2" type="ORF">DFR34_12920</name>
</gene>
<dbReference type="Proteomes" id="UP000247555">
    <property type="component" value="Unassembled WGS sequence"/>
</dbReference>
<sequence>MSRLVALLILSLALAAPAGASTPVPSAPTQRLNWQIQPGRSLALIALDSSEASLIERFGAFNVQPAQIKLDAGEPYPASVLFPRDANKRIALVWRDSVKRSGVAVAVVRGERSFWTLPGGLGLGSTVAELEKRNGRPLLLTGLGPARTGQVLGWNNGALASSLARVSLLLGDYDYALLSAPARQQVLVGPYLSSLRAVQLLNPAVVEFRVQFGDPGAL</sequence>
<dbReference type="EMBL" id="QJKI01000029">
    <property type="protein sequence ID" value="PXX74684.1"/>
    <property type="molecule type" value="Genomic_DNA"/>
</dbReference>
<dbReference type="AlphaFoldDB" id="A0A318KH79"/>
<dbReference type="OrthoDB" id="1144014at2"/>
<keyword evidence="1" id="KW-0732">Signal</keyword>
<organism evidence="2 3">
    <name type="scientific">Rivihabitans pingtungensis</name>
    <dbReference type="NCBI Taxonomy" id="1054498"/>
    <lineage>
        <taxon>Bacteria</taxon>
        <taxon>Pseudomonadati</taxon>
        <taxon>Pseudomonadota</taxon>
        <taxon>Betaproteobacteria</taxon>
        <taxon>Neisseriales</taxon>
        <taxon>Aquaspirillaceae</taxon>
        <taxon>Rivihabitans</taxon>
    </lineage>
</organism>
<name>A0A318KH79_9NEIS</name>
<feature type="signal peptide" evidence="1">
    <location>
        <begin position="1"/>
        <end position="20"/>
    </location>
</feature>
<protein>
    <recommendedName>
        <fullName evidence="4">Cell division protein FtsQ</fullName>
    </recommendedName>
</protein>
<reference evidence="2 3" key="1">
    <citation type="submission" date="2018-05" db="EMBL/GenBank/DDBJ databases">
        <title>Genomic Encyclopedia of Type Strains, Phase IV (KMG-IV): sequencing the most valuable type-strain genomes for metagenomic binning, comparative biology and taxonomic classification.</title>
        <authorList>
            <person name="Goeker M."/>
        </authorList>
    </citation>
    <scope>NUCLEOTIDE SEQUENCE [LARGE SCALE GENOMIC DNA]</scope>
    <source>
        <strain evidence="2 3">DSM 29661</strain>
    </source>
</reference>
<feature type="chain" id="PRO_5016290627" description="Cell division protein FtsQ" evidence="1">
    <location>
        <begin position="21"/>
        <end position="218"/>
    </location>
</feature>
<accession>A0A318KH79</accession>
<evidence type="ECO:0008006" key="4">
    <source>
        <dbReference type="Google" id="ProtNLM"/>
    </source>
</evidence>
<evidence type="ECO:0000313" key="2">
    <source>
        <dbReference type="EMBL" id="PXX74684.1"/>
    </source>
</evidence>
<evidence type="ECO:0000313" key="3">
    <source>
        <dbReference type="Proteomes" id="UP000247555"/>
    </source>
</evidence>
<dbReference type="RefSeq" id="WP_110391980.1">
    <property type="nucleotide sequence ID" value="NZ_QJKI01000029.1"/>
</dbReference>
<proteinExistence type="predicted"/>
<comment type="caution">
    <text evidence="2">The sequence shown here is derived from an EMBL/GenBank/DDBJ whole genome shotgun (WGS) entry which is preliminary data.</text>
</comment>